<dbReference type="InterPro" id="IPR045150">
    <property type="entry name" value="CYB561D1/2"/>
</dbReference>
<comment type="cofactor">
    <cofactor evidence="1">
        <name>heme b</name>
        <dbReference type="ChEBI" id="CHEBI:60344"/>
    </cofactor>
</comment>
<dbReference type="Pfam" id="PF03188">
    <property type="entry name" value="Cytochrom_B561"/>
    <property type="match status" value="1"/>
</dbReference>
<evidence type="ECO:0000256" key="9">
    <source>
        <dbReference type="ARBA" id="ARBA00023004"/>
    </source>
</evidence>
<evidence type="ECO:0000259" key="12">
    <source>
        <dbReference type="PROSITE" id="PS50939"/>
    </source>
</evidence>
<dbReference type="AlphaFoldDB" id="A0A060TAB7"/>
<keyword evidence="6" id="KW-0479">Metal-binding</keyword>
<evidence type="ECO:0000256" key="7">
    <source>
        <dbReference type="ARBA" id="ARBA00022982"/>
    </source>
</evidence>
<evidence type="ECO:0000256" key="5">
    <source>
        <dbReference type="ARBA" id="ARBA00022692"/>
    </source>
</evidence>
<dbReference type="PANTHER" id="PTHR15422">
    <property type="entry name" value="OS05G0565100 PROTEIN"/>
    <property type="match status" value="1"/>
</dbReference>
<keyword evidence="9" id="KW-0408">Iron</keyword>
<evidence type="ECO:0000256" key="6">
    <source>
        <dbReference type="ARBA" id="ARBA00022723"/>
    </source>
</evidence>
<feature type="transmembrane region" description="Helical" evidence="11">
    <location>
        <begin position="20"/>
        <end position="44"/>
    </location>
</feature>
<feature type="transmembrane region" description="Helical" evidence="11">
    <location>
        <begin position="92"/>
        <end position="114"/>
    </location>
</feature>
<keyword evidence="3" id="KW-0813">Transport</keyword>
<name>A0A060TAB7_BLAAD</name>
<reference evidence="13" key="2">
    <citation type="submission" date="2014-06" db="EMBL/GenBank/DDBJ databases">
        <title>The complete genome of Blastobotrys (Arxula) adeninivorans LS3 - a yeast of biotechnological interest.</title>
        <authorList>
            <person name="Kunze G."/>
            <person name="Gaillardin C."/>
            <person name="Czernicka M."/>
            <person name="Durrens P."/>
            <person name="Martin T."/>
            <person name="Boer E."/>
            <person name="Gabaldon T."/>
            <person name="Cruz J."/>
            <person name="Talla E."/>
            <person name="Marck C."/>
            <person name="Goffeau A."/>
            <person name="Barbe V."/>
            <person name="Baret P."/>
            <person name="Baronian K."/>
            <person name="Beier S."/>
            <person name="Bleykasten C."/>
            <person name="Bode R."/>
            <person name="Casaregola S."/>
            <person name="Despons L."/>
            <person name="Fairhead C."/>
            <person name="Giersberg M."/>
            <person name="Gierski P."/>
            <person name="Hahnel U."/>
            <person name="Hartmann A."/>
            <person name="Jankowska D."/>
            <person name="Jubin C."/>
            <person name="Jung P."/>
            <person name="Lafontaine I."/>
            <person name="Leh-Louis V."/>
            <person name="Lemaire M."/>
            <person name="Marcet-Houben M."/>
            <person name="Mascher M."/>
            <person name="Morel G."/>
            <person name="Richard G.-F."/>
            <person name="Riechen J."/>
            <person name="Sacerdot C."/>
            <person name="Sarkar A."/>
            <person name="Savel G."/>
            <person name="Schacherer J."/>
            <person name="Sherman D."/>
            <person name="Straub M.-L."/>
            <person name="Stein N."/>
            <person name="Thierry A."/>
            <person name="Trautwein-Schult A."/>
            <person name="Westhof E."/>
            <person name="Worch S."/>
            <person name="Dujon B."/>
            <person name="Souciet J.-L."/>
            <person name="Wincker P."/>
            <person name="Scholz U."/>
            <person name="Neuveglise N."/>
        </authorList>
    </citation>
    <scope>NUCLEOTIDE SEQUENCE</scope>
    <source>
        <strain evidence="13">LS3</strain>
    </source>
</reference>
<dbReference type="SMART" id="SM00665">
    <property type="entry name" value="B561"/>
    <property type="match status" value="1"/>
</dbReference>
<keyword evidence="10 11" id="KW-0472">Membrane</keyword>
<dbReference type="GO" id="GO:0140575">
    <property type="term" value="F:transmembrane monodehydroascorbate reductase activity"/>
    <property type="evidence" value="ECO:0007669"/>
    <property type="project" value="InterPro"/>
</dbReference>
<keyword evidence="4" id="KW-0349">Heme</keyword>
<dbReference type="PhylomeDB" id="A0A060TAB7"/>
<keyword evidence="7" id="KW-0249">Electron transport</keyword>
<dbReference type="Gene3D" id="1.20.120.1770">
    <property type="match status" value="1"/>
</dbReference>
<feature type="transmembrane region" description="Helical" evidence="11">
    <location>
        <begin position="51"/>
        <end position="72"/>
    </location>
</feature>
<evidence type="ECO:0000256" key="1">
    <source>
        <dbReference type="ARBA" id="ARBA00001970"/>
    </source>
</evidence>
<feature type="transmembrane region" description="Helical" evidence="11">
    <location>
        <begin position="167"/>
        <end position="184"/>
    </location>
</feature>
<evidence type="ECO:0000313" key="13">
    <source>
        <dbReference type="EMBL" id="CDP38055.1"/>
    </source>
</evidence>
<feature type="transmembrane region" description="Helical" evidence="11">
    <location>
        <begin position="126"/>
        <end position="147"/>
    </location>
</feature>
<sequence length="223" mass="23900">MSSKSKVPSPSVNQLVPNLFNNGAAIATQVGAVVVAGSVAIAVLANPINLFSVHPFFVSTAFLLIAEALLLVQPTPASPAHKTLSGQVHGLVLVGAAILYAIAGTTVFYIKIAYGKPHFTSWHGKFGFMTSMSLMANILVGTVQLWFPKQVLGSEAAGKQLYKYHRLGGYCTLVLMSTTILLALQSNYNQEIANLSYWVIGPAIALTVGGLFSRLQVHKIRFW</sequence>
<dbReference type="PROSITE" id="PS50939">
    <property type="entry name" value="CYTOCHROME_B561"/>
    <property type="match status" value="1"/>
</dbReference>
<evidence type="ECO:0000256" key="2">
    <source>
        <dbReference type="ARBA" id="ARBA00004141"/>
    </source>
</evidence>
<evidence type="ECO:0000256" key="10">
    <source>
        <dbReference type="ARBA" id="ARBA00023136"/>
    </source>
</evidence>
<gene>
    <name evidence="13" type="ORF">GNLVRS02_ARAD1D25784g</name>
</gene>
<evidence type="ECO:0000256" key="8">
    <source>
        <dbReference type="ARBA" id="ARBA00022989"/>
    </source>
</evidence>
<comment type="subcellular location">
    <subcellularLocation>
        <location evidence="2">Membrane</location>
        <topology evidence="2">Multi-pass membrane protein</topology>
    </subcellularLocation>
</comment>
<accession>A0A060TAB7</accession>
<feature type="domain" description="Cytochrome b561" evidence="12">
    <location>
        <begin position="16"/>
        <end position="223"/>
    </location>
</feature>
<keyword evidence="8 11" id="KW-1133">Transmembrane helix</keyword>
<dbReference type="GO" id="GO:0046872">
    <property type="term" value="F:metal ion binding"/>
    <property type="evidence" value="ECO:0007669"/>
    <property type="project" value="UniProtKB-KW"/>
</dbReference>
<evidence type="ECO:0000256" key="4">
    <source>
        <dbReference type="ARBA" id="ARBA00022617"/>
    </source>
</evidence>
<feature type="transmembrane region" description="Helical" evidence="11">
    <location>
        <begin position="196"/>
        <end position="217"/>
    </location>
</feature>
<proteinExistence type="predicted"/>
<reference evidence="13" key="1">
    <citation type="submission" date="2014-02" db="EMBL/GenBank/DDBJ databases">
        <authorList>
            <person name="Genoscope - CEA"/>
        </authorList>
    </citation>
    <scope>NUCLEOTIDE SEQUENCE</scope>
    <source>
        <strain evidence="13">LS3</strain>
    </source>
</reference>
<evidence type="ECO:0000256" key="3">
    <source>
        <dbReference type="ARBA" id="ARBA00022448"/>
    </source>
</evidence>
<evidence type="ECO:0000256" key="11">
    <source>
        <dbReference type="SAM" id="Phobius"/>
    </source>
</evidence>
<organism evidence="13">
    <name type="scientific">Blastobotrys adeninivorans</name>
    <name type="common">Yeast</name>
    <name type="synonym">Arxula adeninivorans</name>
    <dbReference type="NCBI Taxonomy" id="409370"/>
    <lineage>
        <taxon>Eukaryota</taxon>
        <taxon>Fungi</taxon>
        <taxon>Dikarya</taxon>
        <taxon>Ascomycota</taxon>
        <taxon>Saccharomycotina</taxon>
        <taxon>Dipodascomycetes</taxon>
        <taxon>Dipodascales</taxon>
        <taxon>Trichomonascaceae</taxon>
        <taxon>Blastobotrys</taxon>
    </lineage>
</organism>
<dbReference type="CDD" id="cd08761">
    <property type="entry name" value="Cyt_b561_CYB561D2_like"/>
    <property type="match status" value="1"/>
</dbReference>
<dbReference type="EMBL" id="HG937694">
    <property type="protein sequence ID" value="CDP38055.1"/>
    <property type="molecule type" value="Genomic_DNA"/>
</dbReference>
<dbReference type="GO" id="GO:0016020">
    <property type="term" value="C:membrane"/>
    <property type="evidence" value="ECO:0007669"/>
    <property type="project" value="UniProtKB-SubCell"/>
</dbReference>
<keyword evidence="5 11" id="KW-0812">Transmembrane</keyword>
<dbReference type="InterPro" id="IPR006593">
    <property type="entry name" value="Cyt_b561/ferric_Rdtase_TM"/>
</dbReference>
<dbReference type="PANTHER" id="PTHR15422:SF45">
    <property type="entry name" value="CYTOCHROME B561 DOMAIN-CONTAINING PROTEIN"/>
    <property type="match status" value="1"/>
</dbReference>
<protein>
    <submittedName>
        <fullName evidence="13">ARAD1D25784p</fullName>
    </submittedName>
</protein>